<dbReference type="EMBL" id="MRVG01000001">
    <property type="protein sequence ID" value="PMB73336.1"/>
    <property type="molecule type" value="Genomic_DNA"/>
</dbReference>
<evidence type="ECO:0000313" key="3">
    <source>
        <dbReference type="Proteomes" id="UP000235728"/>
    </source>
</evidence>
<accession>A0A2N6P1D7</accession>
<evidence type="ECO:0000313" key="2">
    <source>
        <dbReference type="EMBL" id="PMB73336.1"/>
    </source>
</evidence>
<name>A0A2N6P1D7_BEABA</name>
<feature type="compositionally biased region" description="Acidic residues" evidence="1">
    <location>
        <begin position="44"/>
        <end position="58"/>
    </location>
</feature>
<organism evidence="2 3">
    <name type="scientific">Beauveria bassiana</name>
    <name type="common">White muscardine disease fungus</name>
    <name type="synonym">Tritirachium shiotae</name>
    <dbReference type="NCBI Taxonomy" id="176275"/>
    <lineage>
        <taxon>Eukaryota</taxon>
        <taxon>Fungi</taxon>
        <taxon>Dikarya</taxon>
        <taxon>Ascomycota</taxon>
        <taxon>Pezizomycotina</taxon>
        <taxon>Sordariomycetes</taxon>
        <taxon>Hypocreomycetidae</taxon>
        <taxon>Hypocreales</taxon>
        <taxon>Cordycipitaceae</taxon>
        <taxon>Beauveria</taxon>
    </lineage>
</organism>
<gene>
    <name evidence="2" type="ORF">BM221_000757</name>
</gene>
<protein>
    <submittedName>
        <fullName evidence="2">Uncharacterized protein</fullName>
    </submittedName>
</protein>
<dbReference type="Proteomes" id="UP000235728">
    <property type="component" value="Unassembled WGS sequence"/>
</dbReference>
<evidence type="ECO:0000256" key="1">
    <source>
        <dbReference type="SAM" id="MobiDB-lite"/>
    </source>
</evidence>
<proteinExistence type="predicted"/>
<comment type="caution">
    <text evidence="2">The sequence shown here is derived from an EMBL/GenBank/DDBJ whole genome shotgun (WGS) entry which is preliminary data.</text>
</comment>
<dbReference type="AlphaFoldDB" id="A0A2N6P1D7"/>
<sequence>MSESGRILPPGGCFRSASIKSIIQPVSKRMKHVVDNQPLAGETNDSDNDNAIDDDDSAWEGPIEARTDS</sequence>
<reference evidence="2 3" key="1">
    <citation type="journal article" date="2016" name="Appl. Microbiol. Biotechnol.">
        <title>Characterization of T-DNA insertion mutants with decreased virulence in the entomopathogenic fungus Beauveria bassiana JEF-007.</title>
        <authorList>
            <person name="Kim S."/>
            <person name="Lee S.J."/>
            <person name="Nai Y.S."/>
            <person name="Yu J.S."/>
            <person name="Lee M.R."/>
            <person name="Yang Y.T."/>
            <person name="Kim J.S."/>
        </authorList>
    </citation>
    <scope>NUCLEOTIDE SEQUENCE [LARGE SCALE GENOMIC DNA]</scope>
    <source>
        <strain evidence="2 3">JEF-007</strain>
    </source>
</reference>
<feature type="region of interest" description="Disordered" evidence="1">
    <location>
        <begin position="29"/>
        <end position="69"/>
    </location>
</feature>